<dbReference type="Pfam" id="PF14543">
    <property type="entry name" value="TAXi_N"/>
    <property type="match status" value="1"/>
</dbReference>
<dbReference type="Pfam" id="PF14541">
    <property type="entry name" value="TAXi_C"/>
    <property type="match status" value="1"/>
</dbReference>
<sequence length="443" mass="49703">MTLTNFLYLLFNFISLFYQINGFSMKLFPIDSPHLQILPKHFTAKDRQQLLANISLSRAYYAQKRNPTLAPESIKSNLSHVQLNYLVTQLSFGEQASPLTPYVIIDTFTDLTWIQCADCDPCFPLKDKFEVETIPNFARMSKDDTRCVPLTSFNGSCGFEATYQNGHTEGYLGKLPFIFPNAKDLPEYYPNIAFGCGVHNKDITFNPNPNQDNQIAGVMGFRPGPKSFINQLEQTIKNRFSFCIPTAHGNDTIITFGDDAQISGDDERKVQTISFKPNNRYHVYLAAIVVDGARLHIDPNVFKLDDVNYKTGFFIDPSSPATVLSESAYSLLRGALVGYFKKYGWDPIEKPSTFDLCYSNDIQGGQAYPSMAFNFIKSPGDVGEIQLVLNPENLFANIGSEPGFCLQMLPSNGPSIFGAFQQANHRFLFDVKTGLLSFVPERC</sequence>
<proteinExistence type="inferred from homology"/>
<dbReference type="InterPro" id="IPR033121">
    <property type="entry name" value="PEPTIDASE_A1"/>
</dbReference>
<dbReference type="PANTHER" id="PTHR47967:SF128">
    <property type="entry name" value="ASPARTIC PROTEINASE CDR1-LIKE"/>
    <property type="match status" value="1"/>
</dbReference>
<dbReference type="InterPro" id="IPR051708">
    <property type="entry name" value="Plant_Aspart_Prot_A1"/>
</dbReference>
<dbReference type="SUPFAM" id="SSF50630">
    <property type="entry name" value="Acid proteases"/>
    <property type="match status" value="1"/>
</dbReference>
<organism evidence="5 6">
    <name type="scientific">Saponaria officinalis</name>
    <name type="common">Common soapwort</name>
    <name type="synonym">Lychnis saponaria</name>
    <dbReference type="NCBI Taxonomy" id="3572"/>
    <lineage>
        <taxon>Eukaryota</taxon>
        <taxon>Viridiplantae</taxon>
        <taxon>Streptophyta</taxon>
        <taxon>Embryophyta</taxon>
        <taxon>Tracheophyta</taxon>
        <taxon>Spermatophyta</taxon>
        <taxon>Magnoliopsida</taxon>
        <taxon>eudicotyledons</taxon>
        <taxon>Gunneridae</taxon>
        <taxon>Pentapetalae</taxon>
        <taxon>Caryophyllales</taxon>
        <taxon>Caryophyllaceae</taxon>
        <taxon>Caryophylleae</taxon>
        <taxon>Saponaria</taxon>
    </lineage>
</organism>
<dbReference type="PANTHER" id="PTHR47967">
    <property type="entry name" value="OS07G0603500 PROTEIN-RELATED"/>
    <property type="match status" value="1"/>
</dbReference>
<accession>A0AAW1IQS6</accession>
<reference evidence="5" key="1">
    <citation type="submission" date="2024-03" db="EMBL/GenBank/DDBJ databases">
        <title>WGS assembly of Saponaria officinalis var. Norfolk2.</title>
        <authorList>
            <person name="Jenkins J."/>
            <person name="Shu S."/>
            <person name="Grimwood J."/>
            <person name="Barry K."/>
            <person name="Goodstein D."/>
            <person name="Schmutz J."/>
            <person name="Leebens-Mack J."/>
            <person name="Osbourn A."/>
        </authorList>
    </citation>
    <scope>NUCLEOTIDE SEQUENCE [LARGE SCALE GENOMIC DNA]</scope>
    <source>
        <strain evidence="5">JIC</strain>
    </source>
</reference>
<dbReference type="GO" id="GO:0006508">
    <property type="term" value="P:proteolysis"/>
    <property type="evidence" value="ECO:0007669"/>
    <property type="project" value="UniProtKB-KW"/>
</dbReference>
<dbReference type="PROSITE" id="PS51767">
    <property type="entry name" value="PEPTIDASE_A1"/>
    <property type="match status" value="1"/>
</dbReference>
<evidence type="ECO:0000259" key="4">
    <source>
        <dbReference type="PROSITE" id="PS51767"/>
    </source>
</evidence>
<name>A0AAW1IQS6_SAPOF</name>
<dbReference type="GO" id="GO:0005576">
    <property type="term" value="C:extracellular region"/>
    <property type="evidence" value="ECO:0007669"/>
    <property type="project" value="TreeGrafter"/>
</dbReference>
<comment type="caution">
    <text evidence="5">The sequence shown here is derived from an EMBL/GenBank/DDBJ whole genome shotgun (WGS) entry which is preliminary data.</text>
</comment>
<protein>
    <recommendedName>
        <fullName evidence="4">Peptidase A1 domain-containing protein</fullName>
    </recommendedName>
</protein>
<dbReference type="EMBL" id="JBDFQZ010000009">
    <property type="protein sequence ID" value="KAK9691803.1"/>
    <property type="molecule type" value="Genomic_DNA"/>
</dbReference>
<keyword evidence="2" id="KW-0645">Protease</keyword>
<evidence type="ECO:0000256" key="2">
    <source>
        <dbReference type="ARBA" id="ARBA00022670"/>
    </source>
</evidence>
<evidence type="ECO:0000256" key="3">
    <source>
        <dbReference type="ARBA" id="ARBA00022801"/>
    </source>
</evidence>
<keyword evidence="6" id="KW-1185">Reference proteome</keyword>
<dbReference type="InterPro" id="IPR032861">
    <property type="entry name" value="TAXi_N"/>
</dbReference>
<dbReference type="InterPro" id="IPR021109">
    <property type="entry name" value="Peptidase_aspartic_dom_sf"/>
</dbReference>
<feature type="domain" description="Peptidase A1" evidence="4">
    <location>
        <begin position="86"/>
        <end position="439"/>
    </location>
</feature>
<comment type="similarity">
    <text evidence="1">Belongs to the peptidase A1 family.</text>
</comment>
<dbReference type="Gene3D" id="2.40.70.10">
    <property type="entry name" value="Acid Proteases"/>
    <property type="match status" value="2"/>
</dbReference>
<evidence type="ECO:0000313" key="6">
    <source>
        <dbReference type="Proteomes" id="UP001443914"/>
    </source>
</evidence>
<dbReference type="Proteomes" id="UP001443914">
    <property type="component" value="Unassembled WGS sequence"/>
</dbReference>
<evidence type="ECO:0000313" key="5">
    <source>
        <dbReference type="EMBL" id="KAK9691803.1"/>
    </source>
</evidence>
<evidence type="ECO:0000256" key="1">
    <source>
        <dbReference type="ARBA" id="ARBA00007447"/>
    </source>
</evidence>
<keyword evidence="3" id="KW-0378">Hydrolase</keyword>
<dbReference type="AlphaFoldDB" id="A0AAW1IQS6"/>
<dbReference type="GO" id="GO:0008233">
    <property type="term" value="F:peptidase activity"/>
    <property type="evidence" value="ECO:0007669"/>
    <property type="project" value="UniProtKB-KW"/>
</dbReference>
<dbReference type="InterPro" id="IPR032799">
    <property type="entry name" value="TAXi_C"/>
</dbReference>
<gene>
    <name evidence="5" type="ORF">RND81_09G221000</name>
</gene>